<evidence type="ECO:0000256" key="7">
    <source>
        <dbReference type="ARBA" id="ARBA00047851"/>
    </source>
</evidence>
<keyword evidence="5 9" id="KW-0784">Thiamine biosynthesis</keyword>
<evidence type="ECO:0000256" key="10">
    <source>
        <dbReference type="RuleBase" id="RU003826"/>
    </source>
</evidence>
<dbReference type="GO" id="GO:0009229">
    <property type="term" value="P:thiamine diphosphate biosynthetic process"/>
    <property type="evidence" value="ECO:0007669"/>
    <property type="project" value="UniProtKB-UniRule"/>
</dbReference>
<feature type="domain" description="Thiamine phosphate synthase/TenI" evidence="12">
    <location>
        <begin position="19"/>
        <end position="180"/>
    </location>
</feature>
<dbReference type="SUPFAM" id="SSF51391">
    <property type="entry name" value="Thiamin phosphate synthase"/>
    <property type="match status" value="2"/>
</dbReference>
<dbReference type="CDD" id="cd00564">
    <property type="entry name" value="TMP_TenI"/>
    <property type="match status" value="2"/>
</dbReference>
<dbReference type="HAMAP" id="MF_00097">
    <property type="entry name" value="TMP_synthase"/>
    <property type="match status" value="1"/>
</dbReference>
<comment type="function">
    <text evidence="9">Condenses 4-methyl-5-(beta-hydroxyethyl)thiazole monophosphate (THZ-P) and 2-methyl-4-amino-5-hydroxymethyl pyrimidine pyrophosphate (HMP-PP) to form thiamine monophosphate (TMP).</text>
</comment>
<dbReference type="InterPro" id="IPR013785">
    <property type="entry name" value="Aldolase_TIM"/>
</dbReference>
<comment type="catalytic activity">
    <reaction evidence="7 9 10">
        <text>2-(2-carboxy-4-methylthiazol-5-yl)ethyl phosphate + 4-amino-2-methyl-5-(diphosphooxymethyl)pyrimidine + 2 H(+) = thiamine phosphate + CO2 + diphosphate</text>
        <dbReference type="Rhea" id="RHEA:47848"/>
        <dbReference type="ChEBI" id="CHEBI:15378"/>
        <dbReference type="ChEBI" id="CHEBI:16526"/>
        <dbReference type="ChEBI" id="CHEBI:33019"/>
        <dbReference type="ChEBI" id="CHEBI:37575"/>
        <dbReference type="ChEBI" id="CHEBI:57841"/>
        <dbReference type="ChEBI" id="CHEBI:62890"/>
        <dbReference type="EC" id="2.5.1.3"/>
    </reaction>
</comment>
<protein>
    <recommendedName>
        <fullName evidence="9">Thiamine-phosphate synthase</fullName>
        <shortName evidence="9">TP synthase</shortName>
        <shortName evidence="9">TPS</shortName>
        <ecNumber evidence="9">2.5.1.3</ecNumber>
    </recommendedName>
    <alternativeName>
        <fullName evidence="9">Thiamine-phosphate pyrophosphorylase</fullName>
        <shortName evidence="9">TMP pyrophosphorylase</shortName>
        <shortName evidence="9">TMP-PPase</shortName>
    </alternativeName>
</protein>
<keyword evidence="3 9" id="KW-0479">Metal-binding</keyword>
<sequence length="478" mass="51768">MEDLIVITHPEMLPGEAGILNLLFASGLARLHVRKPGASETDLRALLGQIEPRFRGRIALHQHHALAEEFGIKGLHFTEKDRLAQSGETLEALKSHGFTISTSIHYPEALERLSHCFDYAFLGPVFDSISKEGYCSKLPVNFRMNKYSFPGKVIALGGIDAENLKSALEMSFDGAAVLGNIWQNPDNAIAQFEDLKSLQSYPKSAQHSSFQQSSSQQSSFIPGLKPGAIDLALESDASADTWIEKQIDCKAKAVHCPGSQPGDQKKKDGVNFVDKLHFISNETATMSHIGSIRLALEAGCRWIQLRVKNRSEKEVLPIAWEAIRLCDGFGAKLVINDFPRVAAAVGAYGLHLGLADMPVPEARSLVGGEMVIGGTANTWEDIALRVGEGADYIGLGPFRFTSTKQNLSPILGIGGYTALMRQMQAAGYATPIIAIGGITSDDIPEIRSTGIYGVAMSSSLINAADPQKTFYQIQQALC</sequence>
<comment type="cofactor">
    <cofactor evidence="9">
        <name>Mg(2+)</name>
        <dbReference type="ChEBI" id="CHEBI:18420"/>
    </cofactor>
    <text evidence="9">Binds 1 Mg(2+) ion per subunit.</text>
</comment>
<dbReference type="GO" id="GO:0005737">
    <property type="term" value="C:cytoplasm"/>
    <property type="evidence" value="ECO:0007669"/>
    <property type="project" value="TreeGrafter"/>
</dbReference>
<evidence type="ECO:0000256" key="5">
    <source>
        <dbReference type="ARBA" id="ARBA00022977"/>
    </source>
</evidence>
<keyword evidence="4 9" id="KW-0460">Magnesium</keyword>
<evidence type="ECO:0000256" key="11">
    <source>
        <dbReference type="RuleBase" id="RU004253"/>
    </source>
</evidence>
<feature type="binding site" evidence="9">
    <location>
        <position position="356"/>
    </location>
    <ligand>
        <name>Mg(2+)</name>
        <dbReference type="ChEBI" id="CHEBI:18420"/>
    </ligand>
</feature>
<comment type="catalytic activity">
    <reaction evidence="8 9 10">
        <text>2-[(2R,5Z)-2-carboxy-4-methylthiazol-5(2H)-ylidene]ethyl phosphate + 4-amino-2-methyl-5-(diphosphooxymethyl)pyrimidine + 2 H(+) = thiamine phosphate + CO2 + diphosphate</text>
        <dbReference type="Rhea" id="RHEA:47844"/>
        <dbReference type="ChEBI" id="CHEBI:15378"/>
        <dbReference type="ChEBI" id="CHEBI:16526"/>
        <dbReference type="ChEBI" id="CHEBI:33019"/>
        <dbReference type="ChEBI" id="CHEBI:37575"/>
        <dbReference type="ChEBI" id="CHEBI:57841"/>
        <dbReference type="ChEBI" id="CHEBI:62899"/>
        <dbReference type="EC" id="2.5.1.3"/>
    </reaction>
</comment>
<feature type="domain" description="Thiamine phosphate synthase/TenI" evidence="12">
    <location>
        <begin position="277"/>
        <end position="459"/>
    </location>
</feature>
<dbReference type="Gene3D" id="3.20.20.70">
    <property type="entry name" value="Aldolase class I"/>
    <property type="match status" value="2"/>
</dbReference>
<feature type="binding site" evidence="9">
    <location>
        <begin position="304"/>
        <end position="308"/>
    </location>
    <ligand>
        <name>4-amino-2-methyl-5-(diphosphooxymethyl)pyrimidine</name>
        <dbReference type="ChEBI" id="CHEBI:57841"/>
    </ligand>
</feature>
<feature type="binding site" evidence="9">
    <location>
        <position position="437"/>
    </location>
    <ligand>
        <name>2-[(2R,5Z)-2-carboxy-4-methylthiazol-5(2H)-ylidene]ethyl phosphate</name>
        <dbReference type="ChEBI" id="CHEBI:62899"/>
    </ligand>
</feature>
<feature type="binding site" evidence="9">
    <location>
        <position position="375"/>
    </location>
    <ligand>
        <name>4-amino-2-methyl-5-(diphosphooxymethyl)pyrimidine</name>
        <dbReference type="ChEBI" id="CHEBI:57841"/>
    </ligand>
</feature>
<comment type="pathway">
    <text evidence="1 9 11">Cofactor biosynthesis; thiamine diphosphate biosynthesis; thiamine phosphate from 4-amino-2-methyl-5-diphosphomethylpyrimidine and 4-methyl-5-(2-phosphoethyl)-thiazole: step 1/1.</text>
</comment>
<evidence type="ECO:0000313" key="13">
    <source>
        <dbReference type="EMBL" id="XCH22860.1"/>
    </source>
</evidence>
<dbReference type="InterPro" id="IPR022998">
    <property type="entry name" value="ThiamineP_synth_TenI"/>
</dbReference>
<dbReference type="NCBIfam" id="NF000736">
    <property type="entry name" value="PRK00043.2-3"/>
    <property type="match status" value="1"/>
</dbReference>
<dbReference type="InterPro" id="IPR036206">
    <property type="entry name" value="ThiamineP_synth_sf"/>
</dbReference>
<evidence type="ECO:0000256" key="8">
    <source>
        <dbReference type="ARBA" id="ARBA00047883"/>
    </source>
</evidence>
<comment type="catalytic activity">
    <reaction evidence="6 9 10">
        <text>4-methyl-5-(2-phosphooxyethyl)-thiazole + 4-amino-2-methyl-5-(diphosphooxymethyl)pyrimidine + H(+) = thiamine phosphate + diphosphate</text>
        <dbReference type="Rhea" id="RHEA:22328"/>
        <dbReference type="ChEBI" id="CHEBI:15378"/>
        <dbReference type="ChEBI" id="CHEBI:33019"/>
        <dbReference type="ChEBI" id="CHEBI:37575"/>
        <dbReference type="ChEBI" id="CHEBI:57841"/>
        <dbReference type="ChEBI" id="CHEBI:58296"/>
        <dbReference type="EC" id="2.5.1.3"/>
    </reaction>
</comment>
<dbReference type="InterPro" id="IPR034291">
    <property type="entry name" value="TMP_synthase"/>
</dbReference>
<reference evidence="13" key="1">
    <citation type="submission" date="2024-06" db="EMBL/GenBank/DDBJ databases">
        <title>Sequencing and assembly of the genome of Dyadobacter sp. strain 676, a symbiont of Cyamopsis tetragonoloba.</title>
        <authorList>
            <person name="Guro P."/>
            <person name="Sazanova A."/>
            <person name="Kuznetsova I."/>
            <person name="Belimov A."/>
            <person name="Safronova V."/>
        </authorList>
    </citation>
    <scope>NUCLEOTIDE SEQUENCE</scope>
    <source>
        <strain evidence="13">676</strain>
    </source>
</reference>
<evidence type="ECO:0000256" key="2">
    <source>
        <dbReference type="ARBA" id="ARBA00022679"/>
    </source>
</evidence>
<evidence type="ECO:0000256" key="9">
    <source>
        <dbReference type="HAMAP-Rule" id="MF_00097"/>
    </source>
</evidence>
<organism evidence="13">
    <name type="scientific">Dyadobacter sp. 676</name>
    <dbReference type="NCBI Taxonomy" id="3088362"/>
    <lineage>
        <taxon>Bacteria</taxon>
        <taxon>Pseudomonadati</taxon>
        <taxon>Bacteroidota</taxon>
        <taxon>Cytophagia</taxon>
        <taxon>Cytophagales</taxon>
        <taxon>Spirosomataceae</taxon>
        <taxon>Dyadobacter</taxon>
    </lineage>
</organism>
<evidence type="ECO:0000256" key="6">
    <source>
        <dbReference type="ARBA" id="ARBA00047334"/>
    </source>
</evidence>
<name>A0AAU8FH25_9BACT</name>
<dbReference type="GO" id="GO:0000287">
    <property type="term" value="F:magnesium ion binding"/>
    <property type="evidence" value="ECO:0007669"/>
    <property type="project" value="UniProtKB-UniRule"/>
</dbReference>
<feature type="binding site" evidence="9">
    <location>
        <begin position="401"/>
        <end position="403"/>
    </location>
    <ligand>
        <name>2-[(2R,5Z)-2-carboxy-4-methylthiazol-5(2H)-ylidene]ethyl phosphate</name>
        <dbReference type="ChEBI" id="CHEBI:62899"/>
    </ligand>
</feature>
<proteinExistence type="inferred from homology"/>
<dbReference type="EMBL" id="CP159289">
    <property type="protein sequence ID" value="XCH22860.1"/>
    <property type="molecule type" value="Genomic_DNA"/>
</dbReference>
<evidence type="ECO:0000256" key="3">
    <source>
        <dbReference type="ARBA" id="ARBA00022723"/>
    </source>
</evidence>
<dbReference type="Pfam" id="PF02581">
    <property type="entry name" value="TMP-TENI"/>
    <property type="match status" value="2"/>
</dbReference>
<dbReference type="NCBIfam" id="TIGR00693">
    <property type="entry name" value="thiE"/>
    <property type="match status" value="1"/>
</dbReference>
<comment type="caution">
    <text evidence="9">Lacks conserved residue(s) required for the propagation of feature annotation.</text>
</comment>
<accession>A0AAU8FH25</accession>
<dbReference type="PANTHER" id="PTHR20857:SF15">
    <property type="entry name" value="THIAMINE-PHOSPHATE SYNTHASE"/>
    <property type="match status" value="1"/>
</dbReference>
<dbReference type="RefSeq" id="WP_353718187.1">
    <property type="nucleotide sequence ID" value="NZ_CP159289.1"/>
</dbReference>
<dbReference type="GO" id="GO:0009228">
    <property type="term" value="P:thiamine biosynthetic process"/>
    <property type="evidence" value="ECO:0007669"/>
    <property type="project" value="UniProtKB-KW"/>
</dbReference>
<evidence type="ECO:0000256" key="4">
    <source>
        <dbReference type="ARBA" id="ARBA00022842"/>
    </source>
</evidence>
<feature type="binding site" evidence="9">
    <location>
        <position position="337"/>
    </location>
    <ligand>
        <name>Mg(2+)</name>
        <dbReference type="ChEBI" id="CHEBI:18420"/>
    </ligand>
</feature>
<evidence type="ECO:0000259" key="12">
    <source>
        <dbReference type="Pfam" id="PF02581"/>
    </source>
</evidence>
<keyword evidence="2 9" id="KW-0808">Transferase</keyword>
<feature type="binding site" evidence="9">
    <location>
        <position position="336"/>
    </location>
    <ligand>
        <name>4-amino-2-methyl-5-(diphosphooxymethyl)pyrimidine</name>
        <dbReference type="ChEBI" id="CHEBI:57841"/>
    </ligand>
</feature>
<comment type="similarity">
    <text evidence="9 10">Belongs to the thiamine-phosphate synthase family.</text>
</comment>
<dbReference type="PANTHER" id="PTHR20857">
    <property type="entry name" value="THIAMINE-PHOSPHATE PYROPHOSPHORYLASE"/>
    <property type="match status" value="1"/>
</dbReference>
<gene>
    <name evidence="9" type="primary">thiE</name>
    <name evidence="13" type="ORF">ABV298_21325</name>
</gene>
<feature type="binding site" evidence="9">
    <location>
        <position position="404"/>
    </location>
    <ligand>
        <name>4-amino-2-methyl-5-(diphosphooxymethyl)pyrimidine</name>
        <dbReference type="ChEBI" id="CHEBI:57841"/>
    </ligand>
</feature>
<dbReference type="GO" id="GO:0004789">
    <property type="term" value="F:thiamine-phosphate diphosphorylase activity"/>
    <property type="evidence" value="ECO:0007669"/>
    <property type="project" value="UniProtKB-UniRule"/>
</dbReference>
<dbReference type="EC" id="2.5.1.3" evidence="9"/>
<evidence type="ECO:0000256" key="1">
    <source>
        <dbReference type="ARBA" id="ARBA00005165"/>
    </source>
</evidence>
<dbReference type="AlphaFoldDB" id="A0AAU8FH25"/>